<sequence>MWLKHDNFLDTVKRSWYRPIEGYGMYKLQQKIYRTKEMLKQWNRDIFGNVFTPVQQAKQNATEAEKKFDMDPSEENLIALNKSNAELVHALSLESEYWRQKSNCKWLEDGERNIKFFHSLVKKKRIKSSIHRIMKGNQEVTNSDQIRDSTAR</sequence>
<proteinExistence type="predicted"/>
<comment type="caution">
    <text evidence="1">The sequence shown here is derived from an EMBL/GenBank/DDBJ whole genome shotgun (WGS) entry which is preliminary data.</text>
</comment>
<gene>
    <name evidence="1" type="ORF">Slati_3764300</name>
</gene>
<reference evidence="1" key="1">
    <citation type="submission" date="2020-06" db="EMBL/GenBank/DDBJ databases">
        <authorList>
            <person name="Li T."/>
            <person name="Hu X."/>
            <person name="Zhang T."/>
            <person name="Song X."/>
            <person name="Zhang H."/>
            <person name="Dai N."/>
            <person name="Sheng W."/>
            <person name="Hou X."/>
            <person name="Wei L."/>
        </authorList>
    </citation>
    <scope>NUCLEOTIDE SEQUENCE</scope>
    <source>
        <strain evidence="1">KEN1</strain>
        <tissue evidence="1">Leaf</tissue>
    </source>
</reference>
<accession>A0AAW2U7W6</accession>
<protein>
    <submittedName>
        <fullName evidence="1">Uncharacterized protein</fullName>
    </submittedName>
</protein>
<organism evidence="1">
    <name type="scientific">Sesamum latifolium</name>
    <dbReference type="NCBI Taxonomy" id="2727402"/>
    <lineage>
        <taxon>Eukaryota</taxon>
        <taxon>Viridiplantae</taxon>
        <taxon>Streptophyta</taxon>
        <taxon>Embryophyta</taxon>
        <taxon>Tracheophyta</taxon>
        <taxon>Spermatophyta</taxon>
        <taxon>Magnoliopsida</taxon>
        <taxon>eudicotyledons</taxon>
        <taxon>Gunneridae</taxon>
        <taxon>Pentapetalae</taxon>
        <taxon>asterids</taxon>
        <taxon>lamiids</taxon>
        <taxon>Lamiales</taxon>
        <taxon>Pedaliaceae</taxon>
        <taxon>Sesamum</taxon>
    </lineage>
</organism>
<evidence type="ECO:0000313" key="1">
    <source>
        <dbReference type="EMBL" id="KAL0411746.1"/>
    </source>
</evidence>
<reference evidence="1" key="2">
    <citation type="journal article" date="2024" name="Plant">
        <title>Genomic evolution and insights into agronomic trait innovations of Sesamum species.</title>
        <authorList>
            <person name="Miao H."/>
            <person name="Wang L."/>
            <person name="Qu L."/>
            <person name="Liu H."/>
            <person name="Sun Y."/>
            <person name="Le M."/>
            <person name="Wang Q."/>
            <person name="Wei S."/>
            <person name="Zheng Y."/>
            <person name="Lin W."/>
            <person name="Duan Y."/>
            <person name="Cao H."/>
            <person name="Xiong S."/>
            <person name="Wang X."/>
            <person name="Wei L."/>
            <person name="Li C."/>
            <person name="Ma Q."/>
            <person name="Ju M."/>
            <person name="Zhao R."/>
            <person name="Li G."/>
            <person name="Mu C."/>
            <person name="Tian Q."/>
            <person name="Mei H."/>
            <person name="Zhang T."/>
            <person name="Gao T."/>
            <person name="Zhang H."/>
        </authorList>
    </citation>
    <scope>NUCLEOTIDE SEQUENCE</scope>
    <source>
        <strain evidence="1">KEN1</strain>
    </source>
</reference>
<name>A0AAW2U7W6_9LAMI</name>
<dbReference type="EMBL" id="JACGWN010000013">
    <property type="protein sequence ID" value="KAL0411746.1"/>
    <property type="molecule type" value="Genomic_DNA"/>
</dbReference>
<dbReference type="AlphaFoldDB" id="A0AAW2U7W6"/>